<accession>J9GH23</accession>
<comment type="caution">
    <text evidence="4">The sequence shown here is derived from an EMBL/GenBank/DDBJ whole genome shotgun (WGS) entry which is preliminary data.</text>
</comment>
<evidence type="ECO:0000256" key="1">
    <source>
        <dbReference type="ARBA" id="ARBA00022729"/>
    </source>
</evidence>
<keyword evidence="2" id="KW-0472">Membrane</keyword>
<organism evidence="4">
    <name type="scientific">gut metagenome</name>
    <dbReference type="NCBI Taxonomy" id="749906"/>
    <lineage>
        <taxon>unclassified sequences</taxon>
        <taxon>metagenomes</taxon>
        <taxon>organismal metagenomes</taxon>
    </lineage>
</organism>
<dbReference type="Pfam" id="PF13505">
    <property type="entry name" value="OMP_b-brl"/>
    <property type="match status" value="1"/>
</dbReference>
<feature type="transmembrane region" description="Helical" evidence="2">
    <location>
        <begin position="56"/>
        <end position="78"/>
    </location>
</feature>
<dbReference type="EMBL" id="AMCI01003086">
    <property type="protein sequence ID" value="EJX01133.1"/>
    <property type="molecule type" value="Genomic_DNA"/>
</dbReference>
<proteinExistence type="predicted"/>
<reference evidence="4" key="1">
    <citation type="journal article" date="2012" name="PLoS ONE">
        <title>Gene sets for utilization of primary and secondary nutrition supplies in the distal gut of endangered iberian lynx.</title>
        <authorList>
            <person name="Alcaide M."/>
            <person name="Messina E."/>
            <person name="Richter M."/>
            <person name="Bargiela R."/>
            <person name="Peplies J."/>
            <person name="Huws S.A."/>
            <person name="Newbold C.J."/>
            <person name="Golyshin P.N."/>
            <person name="Simon M.A."/>
            <person name="Lopez G."/>
            <person name="Yakimov M.M."/>
            <person name="Ferrer M."/>
        </authorList>
    </citation>
    <scope>NUCLEOTIDE SEQUENCE</scope>
</reference>
<keyword evidence="1" id="KW-0732">Signal</keyword>
<name>J9GH23_9ZZZZ</name>
<dbReference type="InterPro" id="IPR027385">
    <property type="entry name" value="Beta-barrel_OMP"/>
</dbReference>
<sequence>MKKIFLTLVLLISMGLANTAQAFSFDWGITGGYNMTKLKLDGDLDRLVKSDNKSGWFVGAKANVGLIMGFGLDGALLYSQQKMYFQEKGDDFCKNDTRRSIEVPINLKYSVGLGSVATVYLATGPQFDFNIGGKRTNFMDWEEDYEDFSTFKRETMTTSWNVGVGAKLLGHLDLGLVYNFGLSKLGEAIYENTTGQQWKNDDTKMNTFKVQLTYYF</sequence>
<evidence type="ECO:0000313" key="4">
    <source>
        <dbReference type="EMBL" id="EJX01133.1"/>
    </source>
</evidence>
<dbReference type="AlphaFoldDB" id="J9GH23"/>
<evidence type="ECO:0000259" key="3">
    <source>
        <dbReference type="Pfam" id="PF13505"/>
    </source>
</evidence>
<protein>
    <recommendedName>
        <fullName evidence="3">Outer membrane protein beta-barrel domain-containing protein</fullName>
    </recommendedName>
</protein>
<keyword evidence="2" id="KW-1133">Transmembrane helix</keyword>
<feature type="domain" description="Outer membrane protein beta-barrel" evidence="3">
    <location>
        <begin position="7"/>
        <end position="216"/>
    </location>
</feature>
<keyword evidence="2" id="KW-0812">Transmembrane</keyword>
<gene>
    <name evidence="4" type="ORF">EVA_10755</name>
</gene>
<evidence type="ECO:0000256" key="2">
    <source>
        <dbReference type="SAM" id="Phobius"/>
    </source>
</evidence>